<dbReference type="Pfam" id="PF01381">
    <property type="entry name" value="HTH_3"/>
    <property type="match status" value="1"/>
</dbReference>
<dbReference type="InterPro" id="IPR001387">
    <property type="entry name" value="Cro/C1-type_HTH"/>
</dbReference>
<accession>A0A1I1IMS8</accession>
<dbReference type="OrthoDB" id="9814553at2"/>
<sequence>MTNYSLGNTILEYRKSRGYSIREFAEVSGISTSLISQLERGIANPSLQVLKLISKALNVPLFTLFINDIDHESLILRKEDRKKIYRSDNEHIVYDILTPDFMKANVEILMMNLNNKSQTTESHYKHNKEELAIVMKGTVYAVLEDQEYILNEGDVIRIPPYMKHKFKNKTNQMSNVLFVLTSPSYNP</sequence>
<keyword evidence="4" id="KW-1185">Reference proteome</keyword>
<dbReference type="InterPro" id="IPR011051">
    <property type="entry name" value="RmlC_Cupin_sf"/>
</dbReference>
<dbReference type="EMBL" id="FOMG01000003">
    <property type="protein sequence ID" value="SFC37537.1"/>
    <property type="molecule type" value="Genomic_DNA"/>
</dbReference>
<organism evidence="3 4">
    <name type="scientific">Clostridium uliginosum</name>
    <dbReference type="NCBI Taxonomy" id="119641"/>
    <lineage>
        <taxon>Bacteria</taxon>
        <taxon>Bacillati</taxon>
        <taxon>Bacillota</taxon>
        <taxon>Clostridia</taxon>
        <taxon>Eubacteriales</taxon>
        <taxon>Clostridiaceae</taxon>
        <taxon>Clostridium</taxon>
    </lineage>
</organism>
<keyword evidence="1" id="KW-0238">DNA-binding</keyword>
<dbReference type="AlphaFoldDB" id="A0A1I1IMS8"/>
<dbReference type="Pfam" id="PF07883">
    <property type="entry name" value="Cupin_2"/>
    <property type="match status" value="1"/>
</dbReference>
<protein>
    <submittedName>
        <fullName evidence="3">Cupin domain protein</fullName>
    </submittedName>
</protein>
<dbReference type="Gene3D" id="2.60.120.10">
    <property type="entry name" value="Jelly Rolls"/>
    <property type="match status" value="1"/>
</dbReference>
<dbReference type="InterPro" id="IPR013096">
    <property type="entry name" value="Cupin_2"/>
</dbReference>
<dbReference type="GO" id="GO:0003700">
    <property type="term" value="F:DNA-binding transcription factor activity"/>
    <property type="evidence" value="ECO:0007669"/>
    <property type="project" value="TreeGrafter"/>
</dbReference>
<dbReference type="GO" id="GO:0003677">
    <property type="term" value="F:DNA binding"/>
    <property type="evidence" value="ECO:0007669"/>
    <property type="project" value="UniProtKB-KW"/>
</dbReference>
<dbReference type="PANTHER" id="PTHR46797">
    <property type="entry name" value="HTH-TYPE TRANSCRIPTIONAL REGULATOR"/>
    <property type="match status" value="1"/>
</dbReference>
<evidence type="ECO:0000313" key="3">
    <source>
        <dbReference type="EMBL" id="SFC37537.1"/>
    </source>
</evidence>
<dbReference type="PROSITE" id="PS50943">
    <property type="entry name" value="HTH_CROC1"/>
    <property type="match status" value="1"/>
</dbReference>
<dbReference type="Gene3D" id="1.10.260.40">
    <property type="entry name" value="lambda repressor-like DNA-binding domains"/>
    <property type="match status" value="1"/>
</dbReference>
<dbReference type="PANTHER" id="PTHR46797:SF19">
    <property type="entry name" value="BLL2473 PROTEIN"/>
    <property type="match status" value="1"/>
</dbReference>
<evidence type="ECO:0000313" key="4">
    <source>
        <dbReference type="Proteomes" id="UP000199263"/>
    </source>
</evidence>
<dbReference type="CDD" id="cd00093">
    <property type="entry name" value="HTH_XRE"/>
    <property type="match status" value="1"/>
</dbReference>
<dbReference type="STRING" id="119641.SAMN05421842_10314"/>
<dbReference type="Proteomes" id="UP000199263">
    <property type="component" value="Unassembled WGS sequence"/>
</dbReference>
<dbReference type="InterPro" id="IPR010982">
    <property type="entry name" value="Lambda_DNA-bd_dom_sf"/>
</dbReference>
<dbReference type="InterPro" id="IPR014710">
    <property type="entry name" value="RmlC-like_jellyroll"/>
</dbReference>
<dbReference type="RefSeq" id="WP_090088623.1">
    <property type="nucleotide sequence ID" value="NZ_FOMG01000003.1"/>
</dbReference>
<evidence type="ECO:0000256" key="1">
    <source>
        <dbReference type="ARBA" id="ARBA00023125"/>
    </source>
</evidence>
<gene>
    <name evidence="3" type="ORF">SAMN05421842_10314</name>
</gene>
<dbReference type="SMART" id="SM00530">
    <property type="entry name" value="HTH_XRE"/>
    <property type="match status" value="1"/>
</dbReference>
<proteinExistence type="predicted"/>
<feature type="domain" description="HTH cro/C1-type" evidence="2">
    <location>
        <begin position="10"/>
        <end position="64"/>
    </location>
</feature>
<dbReference type="SUPFAM" id="SSF47413">
    <property type="entry name" value="lambda repressor-like DNA-binding domains"/>
    <property type="match status" value="1"/>
</dbReference>
<dbReference type="GO" id="GO:0005829">
    <property type="term" value="C:cytosol"/>
    <property type="evidence" value="ECO:0007669"/>
    <property type="project" value="TreeGrafter"/>
</dbReference>
<evidence type="ECO:0000259" key="2">
    <source>
        <dbReference type="PROSITE" id="PS50943"/>
    </source>
</evidence>
<name>A0A1I1IMS8_9CLOT</name>
<reference evidence="3 4" key="1">
    <citation type="submission" date="2016-10" db="EMBL/GenBank/DDBJ databases">
        <authorList>
            <person name="de Groot N.N."/>
        </authorList>
    </citation>
    <scope>NUCLEOTIDE SEQUENCE [LARGE SCALE GENOMIC DNA]</scope>
    <source>
        <strain evidence="3 4">DSM 12992</strain>
    </source>
</reference>
<dbReference type="CDD" id="cd02209">
    <property type="entry name" value="cupin_XRE_C"/>
    <property type="match status" value="1"/>
</dbReference>
<dbReference type="SUPFAM" id="SSF51182">
    <property type="entry name" value="RmlC-like cupins"/>
    <property type="match status" value="1"/>
</dbReference>
<dbReference type="InterPro" id="IPR050807">
    <property type="entry name" value="TransReg_Diox_bact_type"/>
</dbReference>